<dbReference type="InterPro" id="IPR025777">
    <property type="entry name" value="GMPS_ATP_PPase_dom"/>
</dbReference>
<evidence type="ECO:0000256" key="5">
    <source>
        <dbReference type="ARBA" id="ARBA00022598"/>
    </source>
</evidence>
<dbReference type="SUPFAM" id="SSF54810">
    <property type="entry name" value="GMP synthetase C-terminal dimerisation domain"/>
    <property type="match status" value="1"/>
</dbReference>
<dbReference type="HAMAP" id="MF_00344">
    <property type="entry name" value="GMP_synthase"/>
    <property type="match status" value="1"/>
</dbReference>
<dbReference type="Gene3D" id="3.40.50.620">
    <property type="entry name" value="HUPs"/>
    <property type="match status" value="1"/>
</dbReference>
<reference evidence="14 15" key="1">
    <citation type="submission" date="2018-12" db="EMBL/GenBank/DDBJ databases">
        <authorList>
            <person name="Yang E."/>
        </authorList>
    </citation>
    <scope>NUCLEOTIDE SEQUENCE [LARGE SCALE GENOMIC DNA]</scope>
    <source>
        <strain evidence="14 15">SOD</strain>
    </source>
</reference>
<keyword evidence="10 11" id="KW-0315">Glutamine amidotransferase</keyword>
<feature type="binding site" evidence="12">
    <location>
        <begin position="230"/>
        <end position="236"/>
    </location>
    <ligand>
        <name>ATP</name>
        <dbReference type="ChEBI" id="CHEBI:30616"/>
    </ligand>
</feature>
<evidence type="ECO:0000256" key="9">
    <source>
        <dbReference type="ARBA" id="ARBA00022840"/>
    </source>
</evidence>
<dbReference type="GO" id="GO:0005524">
    <property type="term" value="F:ATP binding"/>
    <property type="evidence" value="ECO:0007669"/>
    <property type="project" value="UniProtKB-UniRule"/>
</dbReference>
<dbReference type="Pfam" id="PF02540">
    <property type="entry name" value="NAD_synthase"/>
    <property type="match status" value="1"/>
</dbReference>
<keyword evidence="8 11" id="KW-0658">Purine biosynthesis</keyword>
<dbReference type="PANTHER" id="PTHR11922">
    <property type="entry name" value="GMP SYNTHASE-RELATED"/>
    <property type="match status" value="1"/>
</dbReference>
<keyword evidence="15" id="KW-1185">Reference proteome</keyword>
<dbReference type="FunFam" id="3.40.50.620:FF:000001">
    <property type="entry name" value="GMP synthase [glutamine-hydrolyzing]"/>
    <property type="match status" value="1"/>
</dbReference>
<comment type="catalytic activity">
    <reaction evidence="11">
        <text>XMP + L-glutamine + ATP + H2O = GMP + L-glutamate + AMP + diphosphate + 2 H(+)</text>
        <dbReference type="Rhea" id="RHEA:11680"/>
        <dbReference type="ChEBI" id="CHEBI:15377"/>
        <dbReference type="ChEBI" id="CHEBI:15378"/>
        <dbReference type="ChEBI" id="CHEBI:29985"/>
        <dbReference type="ChEBI" id="CHEBI:30616"/>
        <dbReference type="ChEBI" id="CHEBI:33019"/>
        <dbReference type="ChEBI" id="CHEBI:57464"/>
        <dbReference type="ChEBI" id="CHEBI:58115"/>
        <dbReference type="ChEBI" id="CHEBI:58359"/>
        <dbReference type="ChEBI" id="CHEBI:456215"/>
        <dbReference type="EC" id="6.3.5.2"/>
    </reaction>
</comment>
<dbReference type="PANTHER" id="PTHR11922:SF2">
    <property type="entry name" value="GMP SYNTHASE [GLUTAMINE-HYDROLYZING]"/>
    <property type="match status" value="1"/>
</dbReference>
<dbReference type="InterPro" id="IPR014729">
    <property type="entry name" value="Rossmann-like_a/b/a_fold"/>
</dbReference>
<dbReference type="NCBIfam" id="TIGR00888">
    <property type="entry name" value="guaA_Nterm"/>
    <property type="match status" value="1"/>
</dbReference>
<sequence>MHSKILILDFGSQVTQLIARRVRDAGVFSEVFPYDVSDEFVRNYGAAGVILSGSHSSTLEGDAPRAPQAVFELGVPVLGICYGMQTMAAQLGGKVENGLVREFGYAEVRARSHTALLNGINDFVTDEGHGMLKVWMSHGDKVLDMPPGFKLMGDTPSCPIAAMADEERRFYGVQFHPEVTHTAQGKAMLGRFVHEICGCKSEWNMPDYISEAVAKIREQVGSDDVILGLSGGVDSSVAAALIHRAIGDQLTCVFVDHGLLRLNEGKMVMDMFAKNLGVKVLRIDAEGQFLGHLAGVTDPEAKRKIIGREFVEVFQVEAGKLKNAKWLAQGTIYPDVIESAGKGKKGQTIKSHHNVGGLPETLNLKLLEPLRELFKDEVRKLGVALGLPHDMVYRHPFPGPGLGVRILGEVKKEFADLLRQADAIFIEELRNTPCDLPALESIDAGAAPTNWYEATSQAFAVFLPVKSVGVMGDGRTYEYVVALRAVQTLDFMTAQWAHLPHSLLGKVSNRIINEVRGINRVVYDISGKPPATIEWE</sequence>
<dbReference type="NCBIfam" id="TIGR00884">
    <property type="entry name" value="guaA_Cterm"/>
    <property type="match status" value="1"/>
</dbReference>
<dbReference type="RefSeq" id="WP_126072765.1">
    <property type="nucleotide sequence ID" value="NZ_CP051166.1"/>
</dbReference>
<dbReference type="GO" id="GO:0003921">
    <property type="term" value="F:GMP synthase activity"/>
    <property type="evidence" value="ECO:0007669"/>
    <property type="project" value="InterPro"/>
</dbReference>
<evidence type="ECO:0000256" key="8">
    <source>
        <dbReference type="ARBA" id="ARBA00022755"/>
    </source>
</evidence>
<gene>
    <name evidence="11" type="primary">guaA</name>
    <name evidence="14" type="ORF">EJB06_04370</name>
</gene>
<dbReference type="OrthoDB" id="9802219at2"/>
<name>A0A430HS91_9BURK</name>
<feature type="active site" description="Nucleophile" evidence="11">
    <location>
        <position position="81"/>
    </location>
</feature>
<dbReference type="InterPro" id="IPR029062">
    <property type="entry name" value="Class_I_gatase-like"/>
</dbReference>
<protein>
    <recommendedName>
        <fullName evidence="4 11">GMP synthase [glutamine-hydrolyzing]</fullName>
        <ecNumber evidence="3 11">6.3.5.2</ecNumber>
    </recommendedName>
    <alternativeName>
        <fullName evidence="11">GMP synthetase</fullName>
    </alternativeName>
    <alternativeName>
        <fullName evidence="11">Glutamine amidotransferase</fullName>
    </alternativeName>
</protein>
<dbReference type="InterPro" id="IPR022955">
    <property type="entry name" value="GMP_synthase"/>
</dbReference>
<dbReference type="SUPFAM" id="SSF52402">
    <property type="entry name" value="Adenine nucleotide alpha hydrolases-like"/>
    <property type="match status" value="1"/>
</dbReference>
<evidence type="ECO:0000256" key="1">
    <source>
        <dbReference type="ARBA" id="ARBA00002332"/>
    </source>
</evidence>
<keyword evidence="6 11" id="KW-0547">Nucleotide-binding</keyword>
<dbReference type="Gene3D" id="3.40.50.880">
    <property type="match status" value="1"/>
</dbReference>
<dbReference type="Proteomes" id="UP000278085">
    <property type="component" value="Unassembled WGS sequence"/>
</dbReference>
<dbReference type="GO" id="GO:0005829">
    <property type="term" value="C:cytosol"/>
    <property type="evidence" value="ECO:0007669"/>
    <property type="project" value="TreeGrafter"/>
</dbReference>
<dbReference type="EMBL" id="RXLQ01000002">
    <property type="protein sequence ID" value="RSZ60354.1"/>
    <property type="molecule type" value="Genomic_DNA"/>
</dbReference>
<comment type="pathway">
    <text evidence="2 11">Purine metabolism; GMP biosynthesis; GMP from XMP (L-Gln route): step 1/1.</text>
</comment>
<dbReference type="InterPro" id="IPR017926">
    <property type="entry name" value="GATASE"/>
</dbReference>
<dbReference type="Gene3D" id="3.30.300.10">
    <property type="match status" value="1"/>
</dbReference>
<keyword evidence="9 11" id="KW-0067">ATP-binding</keyword>
<keyword evidence="7 11" id="KW-0332">GMP biosynthesis</keyword>
<comment type="caution">
    <text evidence="14">The sequence shown here is derived from an EMBL/GenBank/DDBJ whole genome shotgun (WGS) entry which is preliminary data.</text>
</comment>
<organism evidence="14 15">
    <name type="scientific">Massilia atriviolacea</name>
    <dbReference type="NCBI Taxonomy" id="2495579"/>
    <lineage>
        <taxon>Bacteria</taxon>
        <taxon>Pseudomonadati</taxon>
        <taxon>Pseudomonadota</taxon>
        <taxon>Betaproteobacteria</taxon>
        <taxon>Burkholderiales</taxon>
        <taxon>Oxalobacteraceae</taxon>
        <taxon>Telluria group</taxon>
        <taxon>Massilia</taxon>
    </lineage>
</organism>
<evidence type="ECO:0000259" key="13">
    <source>
        <dbReference type="PROSITE" id="PS51553"/>
    </source>
</evidence>
<dbReference type="InterPro" id="IPR004739">
    <property type="entry name" value="GMP_synth_GATase"/>
</dbReference>
<dbReference type="PROSITE" id="PS51273">
    <property type="entry name" value="GATASE_TYPE_1"/>
    <property type="match status" value="1"/>
</dbReference>
<evidence type="ECO:0000256" key="2">
    <source>
        <dbReference type="ARBA" id="ARBA00005153"/>
    </source>
</evidence>
<dbReference type="FunFam" id="3.40.50.880:FF:000001">
    <property type="entry name" value="GMP synthase [glutamine-hydrolyzing]"/>
    <property type="match status" value="1"/>
</dbReference>
<feature type="active site" evidence="11">
    <location>
        <position position="176"/>
    </location>
</feature>
<evidence type="ECO:0000256" key="6">
    <source>
        <dbReference type="ARBA" id="ARBA00022741"/>
    </source>
</evidence>
<keyword evidence="5 11" id="KW-0436">Ligase</keyword>
<dbReference type="Pfam" id="PF00117">
    <property type="entry name" value="GATase"/>
    <property type="match status" value="1"/>
</dbReference>
<evidence type="ECO:0000256" key="12">
    <source>
        <dbReference type="PROSITE-ProRule" id="PRU00886"/>
    </source>
</evidence>
<evidence type="ECO:0000313" key="14">
    <source>
        <dbReference type="EMBL" id="RSZ60354.1"/>
    </source>
</evidence>
<dbReference type="UniPathway" id="UPA00189">
    <property type="reaction ID" value="UER00296"/>
</dbReference>
<dbReference type="EC" id="6.3.5.2" evidence="3 11"/>
<proteinExistence type="inferred from homology"/>
<dbReference type="NCBIfam" id="NF000848">
    <property type="entry name" value="PRK00074.1"/>
    <property type="match status" value="1"/>
</dbReference>
<evidence type="ECO:0000256" key="7">
    <source>
        <dbReference type="ARBA" id="ARBA00022749"/>
    </source>
</evidence>
<dbReference type="CDD" id="cd01742">
    <property type="entry name" value="GATase1_GMP_Synthase"/>
    <property type="match status" value="1"/>
</dbReference>
<accession>A0A430HS91</accession>
<dbReference type="SUPFAM" id="SSF52317">
    <property type="entry name" value="Class I glutamine amidotransferase-like"/>
    <property type="match status" value="1"/>
</dbReference>
<dbReference type="InterPro" id="IPR022310">
    <property type="entry name" value="NAD/GMP_synthase"/>
</dbReference>
<dbReference type="FunFam" id="3.30.300.10:FF:000002">
    <property type="entry name" value="GMP synthase [glutamine-hydrolyzing]"/>
    <property type="match status" value="1"/>
</dbReference>
<comment type="subunit">
    <text evidence="11">Homodimer.</text>
</comment>
<dbReference type="PRINTS" id="PR00096">
    <property type="entry name" value="GATASE"/>
</dbReference>
<feature type="domain" description="GMPS ATP-PPase" evidence="13">
    <location>
        <begin position="203"/>
        <end position="394"/>
    </location>
</feature>
<dbReference type="CDD" id="cd01997">
    <property type="entry name" value="GMP_synthase_C"/>
    <property type="match status" value="1"/>
</dbReference>
<dbReference type="Pfam" id="PF00958">
    <property type="entry name" value="GMP_synt_C"/>
    <property type="match status" value="1"/>
</dbReference>
<dbReference type="PROSITE" id="PS51553">
    <property type="entry name" value="GMPS_ATP_PPASE"/>
    <property type="match status" value="1"/>
</dbReference>
<dbReference type="AlphaFoldDB" id="A0A430HS91"/>
<comment type="function">
    <text evidence="1 11">Catalyzes the synthesis of GMP from XMP.</text>
</comment>
<feature type="active site" evidence="11">
    <location>
        <position position="178"/>
    </location>
</feature>
<evidence type="ECO:0000256" key="4">
    <source>
        <dbReference type="ARBA" id="ARBA00021562"/>
    </source>
</evidence>
<evidence type="ECO:0000256" key="10">
    <source>
        <dbReference type="ARBA" id="ARBA00022962"/>
    </source>
</evidence>
<evidence type="ECO:0000256" key="11">
    <source>
        <dbReference type="HAMAP-Rule" id="MF_00344"/>
    </source>
</evidence>
<evidence type="ECO:0000313" key="15">
    <source>
        <dbReference type="Proteomes" id="UP000278085"/>
    </source>
</evidence>
<evidence type="ECO:0000256" key="3">
    <source>
        <dbReference type="ARBA" id="ARBA00012746"/>
    </source>
</evidence>
<dbReference type="InterPro" id="IPR001674">
    <property type="entry name" value="GMP_synth_C"/>
</dbReference>